<dbReference type="AlphaFoldDB" id="A0A382DDJ0"/>
<accession>A0A382DDJ0</accession>
<dbReference type="Pfam" id="PF07586">
    <property type="entry name" value="HXXSHH"/>
    <property type="match status" value="1"/>
</dbReference>
<dbReference type="InterPro" id="IPR011447">
    <property type="entry name" value="DUF1552"/>
</dbReference>
<proteinExistence type="predicted"/>
<protein>
    <recommendedName>
        <fullName evidence="2">DUF1552 domain-containing protein</fullName>
    </recommendedName>
</protein>
<feature type="non-terminal residue" evidence="1">
    <location>
        <position position="1"/>
    </location>
</feature>
<reference evidence="1" key="1">
    <citation type="submission" date="2018-05" db="EMBL/GenBank/DDBJ databases">
        <authorList>
            <person name="Lanie J.A."/>
            <person name="Ng W.-L."/>
            <person name="Kazmierczak K.M."/>
            <person name="Andrzejewski T.M."/>
            <person name="Davidsen T.M."/>
            <person name="Wayne K.J."/>
            <person name="Tettelin H."/>
            <person name="Glass J.I."/>
            <person name="Rusch D."/>
            <person name="Podicherti R."/>
            <person name="Tsui H.-C.T."/>
            <person name="Winkler M.E."/>
        </authorList>
    </citation>
    <scope>NUCLEOTIDE SEQUENCE</scope>
</reference>
<name>A0A382DDJ0_9ZZZZ</name>
<organism evidence="1">
    <name type="scientific">marine metagenome</name>
    <dbReference type="NCBI Taxonomy" id="408172"/>
    <lineage>
        <taxon>unclassified sequences</taxon>
        <taxon>metagenomes</taxon>
        <taxon>ecological metagenomes</taxon>
    </lineage>
</organism>
<dbReference type="EMBL" id="UINC01038559">
    <property type="protein sequence ID" value="SVB35741.1"/>
    <property type="molecule type" value="Genomic_DNA"/>
</dbReference>
<gene>
    <name evidence="1" type="ORF">METZ01_LOCUS188595</name>
</gene>
<sequence length="429" mass="47002">VALPLLDTMSPVLRDTPAEPGARLFIGYVPNGVIMDKWTPTTEGRGFELPSTLAPLQPFQDQLTVISGLASEPMFPLPGEGTGDHVRAAAAFLTGVHPKKTEGPDIQGGVSMDQIAAQQIGQGTQLSSLELCLDPNELIGACEAGWSCAYANTLSWRNPTTPLPMENQPRAVFERLFGDADDTSQAAREARLREDRSILDSVLREIGSFRRTLGESDRDKITQYLDAIRDIERRIQLAEAQGDVELPELVRPTGGIPDTFAEHARLMFDLQVLAFQTDMTRVITFMMSREVSPRTYPELGIPDPHHGLSHHGNRPGQMEKLRQVNVHHVEQFAYFLDRLRSTPDGDGTLLDNMLALYGCGISDGNQHLHTNLPILLAGGAGGRLQGGRHIRVEEETPLTNLQLSMLDKIGVATERLGDSSGQLTHLSEV</sequence>
<evidence type="ECO:0008006" key="2">
    <source>
        <dbReference type="Google" id="ProtNLM"/>
    </source>
</evidence>
<evidence type="ECO:0000313" key="1">
    <source>
        <dbReference type="EMBL" id="SVB35741.1"/>
    </source>
</evidence>